<dbReference type="AlphaFoldDB" id="A0A1F4VZ94"/>
<dbReference type="EMBL" id="MEVL01000012">
    <property type="protein sequence ID" value="OGC62338.1"/>
    <property type="molecule type" value="Genomic_DNA"/>
</dbReference>
<sequence length="191" mass="20663">MSRSVNKAILIGNLTRDPEMRYTPDGQAVCSFGVATNRSWKGKDGEQKEDVEFHNLVAWGKLAELCSQLMKKGRKVFLEGRLQTRSWEGKDGVTRQRTEIVLDDMVLLDSKGAPTEEGTPEQPEEAAPAIASSGVAGEEEVQLPEEKLSEAESDSAKAKSLPAQAGASGGKSKEAGKASKNEEVNEDEIPF</sequence>
<dbReference type="InterPro" id="IPR000424">
    <property type="entry name" value="Primosome_PriB/ssb"/>
</dbReference>
<dbReference type="Pfam" id="PF00436">
    <property type="entry name" value="SSB"/>
    <property type="match status" value="1"/>
</dbReference>
<dbReference type="GO" id="GO:0003697">
    <property type="term" value="F:single-stranded DNA binding"/>
    <property type="evidence" value="ECO:0007669"/>
    <property type="project" value="UniProtKB-UniRule"/>
</dbReference>
<evidence type="ECO:0000256" key="4">
    <source>
        <dbReference type="SAM" id="MobiDB-lite"/>
    </source>
</evidence>
<evidence type="ECO:0000256" key="1">
    <source>
        <dbReference type="ARBA" id="ARBA00023125"/>
    </source>
</evidence>
<keyword evidence="2" id="KW-0235">DNA replication</keyword>
<evidence type="ECO:0000313" key="5">
    <source>
        <dbReference type="EMBL" id="OGC62338.1"/>
    </source>
</evidence>
<accession>A0A1F4VZ94</accession>
<organism evidence="5 6">
    <name type="scientific">candidate division WWE3 bacterium RIFCSPLOWO2_01_FULL_53_14</name>
    <dbReference type="NCBI Taxonomy" id="1802628"/>
    <lineage>
        <taxon>Bacteria</taxon>
        <taxon>Katanobacteria</taxon>
    </lineage>
</organism>
<comment type="caution">
    <text evidence="2">Lacks conserved residue(s) required for the propagation of feature annotation.</text>
</comment>
<proteinExistence type="inferred from homology"/>
<feature type="region of interest" description="Disordered" evidence="4">
    <location>
        <begin position="106"/>
        <end position="191"/>
    </location>
</feature>
<dbReference type="SUPFAM" id="SSF50249">
    <property type="entry name" value="Nucleic acid-binding proteins"/>
    <property type="match status" value="1"/>
</dbReference>
<evidence type="ECO:0000256" key="2">
    <source>
        <dbReference type="HAMAP-Rule" id="MF_00984"/>
    </source>
</evidence>
<gene>
    <name evidence="5" type="ORF">A2890_01905</name>
</gene>
<protein>
    <recommendedName>
        <fullName evidence="2 3">Single-stranded DNA-binding protein</fullName>
        <shortName evidence="2">SSB</shortName>
    </recommendedName>
</protein>
<dbReference type="STRING" id="1802628.A2890_01905"/>
<dbReference type="Gene3D" id="2.40.50.140">
    <property type="entry name" value="Nucleic acid-binding proteins"/>
    <property type="match status" value="1"/>
</dbReference>
<name>A0A1F4VZ94_UNCKA</name>
<dbReference type="GO" id="GO:0009295">
    <property type="term" value="C:nucleoid"/>
    <property type="evidence" value="ECO:0007669"/>
    <property type="project" value="TreeGrafter"/>
</dbReference>
<comment type="function">
    <text evidence="2">Plays an important role in DNA replication, recombination and repair. Binds to ssDNA and to an array of partner proteins to recruit them to their sites of action during DNA metabolism.</text>
</comment>
<dbReference type="NCBIfam" id="TIGR00621">
    <property type="entry name" value="ssb"/>
    <property type="match status" value="1"/>
</dbReference>
<dbReference type="InterPro" id="IPR011344">
    <property type="entry name" value="ssDNA-bd"/>
</dbReference>
<keyword evidence="2" id="KW-0227">DNA damage</keyword>
<keyword evidence="2" id="KW-0234">DNA repair</keyword>
<feature type="short sequence motif" description="Important for interaction with partner proteins" evidence="2">
    <location>
        <begin position="186"/>
        <end position="191"/>
    </location>
</feature>
<dbReference type="PANTHER" id="PTHR10302">
    <property type="entry name" value="SINGLE-STRANDED DNA-BINDING PROTEIN"/>
    <property type="match status" value="1"/>
</dbReference>
<dbReference type="PANTHER" id="PTHR10302:SF27">
    <property type="entry name" value="SINGLE-STRANDED DNA-BINDING PROTEIN"/>
    <property type="match status" value="1"/>
</dbReference>
<comment type="caution">
    <text evidence="5">The sequence shown here is derived from an EMBL/GenBank/DDBJ whole genome shotgun (WGS) entry which is preliminary data.</text>
</comment>
<dbReference type="Proteomes" id="UP000176967">
    <property type="component" value="Unassembled WGS sequence"/>
</dbReference>
<feature type="compositionally biased region" description="Basic and acidic residues" evidence="4">
    <location>
        <begin position="144"/>
        <end position="157"/>
    </location>
</feature>
<dbReference type="PROSITE" id="PS50935">
    <property type="entry name" value="SSB"/>
    <property type="match status" value="1"/>
</dbReference>
<evidence type="ECO:0000313" key="6">
    <source>
        <dbReference type="Proteomes" id="UP000176967"/>
    </source>
</evidence>
<reference evidence="5 6" key="1">
    <citation type="journal article" date="2016" name="Nat. Commun.">
        <title>Thousands of microbial genomes shed light on interconnected biogeochemical processes in an aquifer system.</title>
        <authorList>
            <person name="Anantharaman K."/>
            <person name="Brown C.T."/>
            <person name="Hug L.A."/>
            <person name="Sharon I."/>
            <person name="Castelle C.J."/>
            <person name="Probst A.J."/>
            <person name="Thomas B.C."/>
            <person name="Singh A."/>
            <person name="Wilkins M.J."/>
            <person name="Karaoz U."/>
            <person name="Brodie E.L."/>
            <person name="Williams K.H."/>
            <person name="Hubbard S.S."/>
            <person name="Banfield J.F."/>
        </authorList>
    </citation>
    <scope>NUCLEOTIDE SEQUENCE [LARGE SCALE GENOMIC DNA]</scope>
</reference>
<dbReference type="GO" id="GO:0006281">
    <property type="term" value="P:DNA repair"/>
    <property type="evidence" value="ECO:0007669"/>
    <property type="project" value="UniProtKB-UniRule"/>
</dbReference>
<keyword evidence="2" id="KW-0233">DNA recombination</keyword>
<comment type="subunit">
    <text evidence="2">Homotetramer.</text>
</comment>
<dbReference type="InterPro" id="IPR012340">
    <property type="entry name" value="NA-bd_OB-fold"/>
</dbReference>
<dbReference type="HAMAP" id="MF_00984">
    <property type="entry name" value="SSB"/>
    <property type="match status" value="1"/>
</dbReference>
<evidence type="ECO:0000256" key="3">
    <source>
        <dbReference type="RuleBase" id="RU000524"/>
    </source>
</evidence>
<dbReference type="GO" id="GO:0006310">
    <property type="term" value="P:DNA recombination"/>
    <property type="evidence" value="ECO:0007669"/>
    <property type="project" value="UniProtKB-UniRule"/>
</dbReference>
<dbReference type="CDD" id="cd04496">
    <property type="entry name" value="SSB_OBF"/>
    <property type="match status" value="1"/>
</dbReference>
<feature type="compositionally biased region" description="Basic and acidic residues" evidence="4">
    <location>
        <begin position="171"/>
        <end position="183"/>
    </location>
</feature>
<dbReference type="GO" id="GO:0006260">
    <property type="term" value="P:DNA replication"/>
    <property type="evidence" value="ECO:0007669"/>
    <property type="project" value="UniProtKB-UniRule"/>
</dbReference>
<keyword evidence="1 2" id="KW-0238">DNA-binding</keyword>